<dbReference type="GO" id="GO:0006310">
    <property type="term" value="P:DNA recombination"/>
    <property type="evidence" value="ECO:0007669"/>
    <property type="project" value="UniProtKB-KW"/>
</dbReference>
<keyword evidence="3" id="KW-0233">DNA recombination</keyword>
<dbReference type="AlphaFoldDB" id="A0A095ULE2"/>
<dbReference type="SUPFAM" id="SSF56349">
    <property type="entry name" value="DNA breaking-rejoining enzymes"/>
    <property type="match status" value="1"/>
</dbReference>
<dbReference type="OrthoDB" id="9801717at2"/>
<keyword evidence="1" id="KW-0159">Chromosome partition</keyword>
<dbReference type="GO" id="GO:0007059">
    <property type="term" value="P:chromosome segregation"/>
    <property type="evidence" value="ECO:0007669"/>
    <property type="project" value="UniProtKB-KW"/>
</dbReference>
<dbReference type="InterPro" id="IPR013762">
    <property type="entry name" value="Integrase-like_cat_sf"/>
</dbReference>
<organism evidence="5 6">
    <name type="scientific">Alcanivorax nanhaiticus</name>
    <dbReference type="NCBI Taxonomy" id="1177154"/>
    <lineage>
        <taxon>Bacteria</taxon>
        <taxon>Pseudomonadati</taxon>
        <taxon>Pseudomonadota</taxon>
        <taxon>Gammaproteobacteria</taxon>
        <taxon>Oceanospirillales</taxon>
        <taxon>Alcanivoracaceae</taxon>
        <taxon>Alcanivorax</taxon>
    </lineage>
</organism>
<evidence type="ECO:0000256" key="1">
    <source>
        <dbReference type="ARBA" id="ARBA00022829"/>
    </source>
</evidence>
<evidence type="ECO:0000259" key="4">
    <source>
        <dbReference type="PROSITE" id="PS51898"/>
    </source>
</evidence>
<proteinExistence type="predicted"/>
<evidence type="ECO:0000313" key="5">
    <source>
        <dbReference type="EMBL" id="KGD63335.1"/>
    </source>
</evidence>
<keyword evidence="2" id="KW-0229">DNA integration</keyword>
<comment type="caution">
    <text evidence="5">The sequence shown here is derived from an EMBL/GenBank/DDBJ whole genome shotgun (WGS) entry which is preliminary data.</text>
</comment>
<dbReference type="Gene3D" id="1.10.443.10">
    <property type="entry name" value="Intergrase catalytic core"/>
    <property type="match status" value="1"/>
</dbReference>
<dbReference type="GO" id="GO:0003677">
    <property type="term" value="F:DNA binding"/>
    <property type="evidence" value="ECO:0007669"/>
    <property type="project" value="InterPro"/>
</dbReference>
<name>A0A095ULE2_9GAMM</name>
<feature type="domain" description="Tyr recombinase" evidence="4">
    <location>
        <begin position="141"/>
        <end position="327"/>
    </location>
</feature>
<evidence type="ECO:0000256" key="2">
    <source>
        <dbReference type="ARBA" id="ARBA00022908"/>
    </source>
</evidence>
<dbReference type="EMBL" id="ARXV01000018">
    <property type="protein sequence ID" value="KGD63335.1"/>
    <property type="molecule type" value="Genomic_DNA"/>
</dbReference>
<dbReference type="InterPro" id="IPR002104">
    <property type="entry name" value="Integrase_catalytic"/>
</dbReference>
<dbReference type="Proteomes" id="UP000029444">
    <property type="component" value="Unassembled WGS sequence"/>
</dbReference>
<accession>A0A095ULE2</accession>
<dbReference type="RefSeq" id="WP_035234666.1">
    <property type="nucleotide sequence ID" value="NZ_ARXV01000018.1"/>
</dbReference>
<evidence type="ECO:0000256" key="3">
    <source>
        <dbReference type="ARBA" id="ARBA00023172"/>
    </source>
</evidence>
<dbReference type="InterPro" id="IPR011010">
    <property type="entry name" value="DNA_brk_join_enz"/>
</dbReference>
<dbReference type="eggNOG" id="COG4974">
    <property type="taxonomic scope" value="Bacteria"/>
</dbReference>
<keyword evidence="6" id="KW-1185">Reference proteome</keyword>
<dbReference type="STRING" id="1177154.Y5S_03321"/>
<sequence>MSHQNNGRGQEPTFLPASPTFAALSAEAAATSVGAVEKNPAISYLMSLQAESSRLSMGSFLNNMARMMGFANLRNCPWGMLRRHHVQAILTMLSDAAKAPATINNYLAAIKGVALEAWTLKLIDTDSYQHIKQVKSVRGSRLPKGRALDPAEVRQLFFTCESDTSAIGVRDGAILSILVGCGLRRAEVVALDLSGYDRKERSLKVLGKGNKERLAFLPDGAFRRLEVWVEEVRGDVPGPLFTRVRRYDDLTYDRLSSQAVYHILNTRRVQAGIEKCAPHDLRRTFASSMLGNGEDLITVKDAMGHASLTTTQKYDFRGNERLRDASKRLDIG</sequence>
<dbReference type="PANTHER" id="PTHR30349:SF81">
    <property type="entry name" value="TYROSINE RECOMBINASE XERC"/>
    <property type="match status" value="1"/>
</dbReference>
<dbReference type="GO" id="GO:0015074">
    <property type="term" value="P:DNA integration"/>
    <property type="evidence" value="ECO:0007669"/>
    <property type="project" value="UniProtKB-KW"/>
</dbReference>
<protein>
    <submittedName>
        <fullName evidence="5">Phage integrase</fullName>
    </submittedName>
</protein>
<dbReference type="PATRIC" id="fig|1177154.3.peg.3358"/>
<reference evidence="5 6" key="1">
    <citation type="submission" date="2012-09" db="EMBL/GenBank/DDBJ databases">
        <title>Genome Sequence of alkane-degrading Bacterium Alcanivorax sp. 19-m-6.</title>
        <authorList>
            <person name="Lai Q."/>
            <person name="Shao Z."/>
        </authorList>
    </citation>
    <scope>NUCLEOTIDE SEQUENCE [LARGE SCALE GENOMIC DNA]</scope>
    <source>
        <strain evidence="5 6">19-m-6</strain>
    </source>
</reference>
<evidence type="ECO:0000313" key="6">
    <source>
        <dbReference type="Proteomes" id="UP000029444"/>
    </source>
</evidence>
<dbReference type="PANTHER" id="PTHR30349">
    <property type="entry name" value="PHAGE INTEGRASE-RELATED"/>
    <property type="match status" value="1"/>
</dbReference>
<dbReference type="Pfam" id="PF00589">
    <property type="entry name" value="Phage_integrase"/>
    <property type="match status" value="1"/>
</dbReference>
<dbReference type="InterPro" id="IPR050090">
    <property type="entry name" value="Tyrosine_recombinase_XerCD"/>
</dbReference>
<gene>
    <name evidence="5" type="ORF">Y5S_03321</name>
</gene>
<dbReference type="PROSITE" id="PS51898">
    <property type="entry name" value="TYR_RECOMBINASE"/>
    <property type="match status" value="1"/>
</dbReference>